<reference evidence="2" key="1">
    <citation type="submission" date="2014-01" db="EMBL/GenBank/DDBJ databases">
        <authorList>
            <person name="Aslett M."/>
        </authorList>
    </citation>
    <scope>NUCLEOTIDE SEQUENCE</scope>
</reference>
<protein>
    <submittedName>
        <fullName evidence="2">Uncharacterized protein</fullName>
    </submittedName>
</protein>
<evidence type="ECO:0000313" key="3">
    <source>
        <dbReference type="Proteomes" id="UP000030665"/>
    </source>
</evidence>
<accession>A0A077ZHV7</accession>
<evidence type="ECO:0000256" key="1">
    <source>
        <dbReference type="SAM" id="MobiDB-lite"/>
    </source>
</evidence>
<keyword evidence="3" id="KW-1185">Reference proteome</keyword>
<feature type="region of interest" description="Disordered" evidence="1">
    <location>
        <begin position="36"/>
        <end position="60"/>
    </location>
</feature>
<dbReference type="EMBL" id="HG806811">
    <property type="protein sequence ID" value="CDW59982.1"/>
    <property type="molecule type" value="Genomic_DNA"/>
</dbReference>
<proteinExistence type="predicted"/>
<reference evidence="2" key="2">
    <citation type="submission" date="2014-03" db="EMBL/GenBank/DDBJ databases">
        <title>The whipworm genome and dual-species transcriptomics of an intimate host-pathogen interaction.</title>
        <authorList>
            <person name="Foth B.J."/>
            <person name="Tsai I.J."/>
            <person name="Reid A.J."/>
            <person name="Bancroft A.J."/>
            <person name="Nichol S."/>
            <person name="Tracey A."/>
            <person name="Holroyd N."/>
            <person name="Cotton J.A."/>
            <person name="Stanley E.J."/>
            <person name="Zarowiecki M."/>
            <person name="Liu J.Z."/>
            <person name="Huckvale T."/>
            <person name="Cooper P.J."/>
            <person name="Grencis R.K."/>
            <person name="Berriman M."/>
        </authorList>
    </citation>
    <scope>NUCLEOTIDE SEQUENCE [LARGE SCALE GENOMIC DNA]</scope>
</reference>
<dbReference type="AlphaFoldDB" id="A0A077ZHV7"/>
<name>A0A077ZHV7_TRITR</name>
<gene>
    <name evidence="2" type="ORF">TTRE_0000832901</name>
</gene>
<dbReference type="Proteomes" id="UP000030665">
    <property type="component" value="Unassembled WGS sequence"/>
</dbReference>
<sequence>MHDKWLRVSRLVEGARLTGSRGVRRTEKNMMIEQGGAQVTGQPPAERNRLSSPMISGQRGSDAFSRRHVLNLIRTNPLPIRYSIVHSVATASLRYWISKVEVQRSISPVGITVITVSSAGLAHYVPLLFAFRPPPQPDVADSDSRWPFAATKPLQKQPKVFCEEASPKAFRQSLPVLGSIGEKIRINLIQICNTYLSVTLEKHRRRQKLQISHFIGHVHWKYTTAAKASLLAPQNTCELRFLEPTPIYHNIRKFSSDFNPCNNPFRVQLQASISSLYTGLEDQYLTRGHDFSCFDNKPVYLGHGIGTEKAIVHAETSSQLLHGMSE</sequence>
<feature type="compositionally biased region" description="Polar residues" evidence="1">
    <location>
        <begin position="50"/>
        <end position="59"/>
    </location>
</feature>
<organism evidence="2 3">
    <name type="scientific">Trichuris trichiura</name>
    <name type="common">Whipworm</name>
    <name type="synonym">Trichocephalus trichiurus</name>
    <dbReference type="NCBI Taxonomy" id="36087"/>
    <lineage>
        <taxon>Eukaryota</taxon>
        <taxon>Metazoa</taxon>
        <taxon>Ecdysozoa</taxon>
        <taxon>Nematoda</taxon>
        <taxon>Enoplea</taxon>
        <taxon>Dorylaimia</taxon>
        <taxon>Trichinellida</taxon>
        <taxon>Trichuridae</taxon>
        <taxon>Trichuris</taxon>
    </lineage>
</organism>
<evidence type="ECO:0000313" key="2">
    <source>
        <dbReference type="EMBL" id="CDW59982.1"/>
    </source>
</evidence>